<sequence>MMFECAVYREKFDFPSNIDMEPTSSTTNNAATQALLEGMHKQVEQKAIKQKIIKENVQKLKFPIVGEVRKPTGDYLVQLYHIVEENNRGLERDTLGDDAQPPGGRSRRCLIEPRNIGAIFPTSSVIKQVDLFATTMTSKSPLIPGQVSRVVLTPEHREHLVKSIRQTDIFGLFAAFVSKYDVDSNENPHPQVSPHATLCELLDITELDTCGVVIIRAVERFRFVRMLKIEDAVIKGEVSLLHDTRTPLRNALISQENAQALESLYDKCNFLEAEYRRKCGNMDDVEAIEARLGFAEKLEEMIRHIPLDVPDYDMRILELQSFCALEFHADYETKVWAANNTDTEERLVCARMVLEQKSQHLREKLKC</sequence>
<dbReference type="InterPro" id="IPR015947">
    <property type="entry name" value="PUA-like_sf"/>
</dbReference>
<dbReference type="RefSeq" id="XP_067804774.1">
    <property type="nucleotide sequence ID" value="XM_067945983.1"/>
</dbReference>
<organism evidence="1 2">
    <name type="scientific">Babesia duncani</name>
    <dbReference type="NCBI Taxonomy" id="323732"/>
    <lineage>
        <taxon>Eukaryota</taxon>
        <taxon>Sar</taxon>
        <taxon>Alveolata</taxon>
        <taxon>Apicomplexa</taxon>
        <taxon>Aconoidasida</taxon>
        <taxon>Piroplasmida</taxon>
        <taxon>Babesiidae</taxon>
        <taxon>Babesia</taxon>
    </lineage>
</organism>
<dbReference type="AlphaFoldDB" id="A0AAD9PN78"/>
<evidence type="ECO:0000313" key="2">
    <source>
        <dbReference type="Proteomes" id="UP001214638"/>
    </source>
</evidence>
<comment type="caution">
    <text evidence="1">The sequence shown here is derived from an EMBL/GenBank/DDBJ whole genome shotgun (WGS) entry which is preliminary data.</text>
</comment>
<accession>A0AAD9PN78</accession>
<evidence type="ECO:0000313" key="1">
    <source>
        <dbReference type="EMBL" id="KAK2197932.1"/>
    </source>
</evidence>
<dbReference type="GeneID" id="94335233"/>
<name>A0AAD9PN78_9APIC</name>
<dbReference type="KEGG" id="bdw:94335233"/>
<keyword evidence="2" id="KW-1185">Reference proteome</keyword>
<protein>
    <submittedName>
        <fullName evidence="1">PUA-like superfamily</fullName>
    </submittedName>
</protein>
<gene>
    <name evidence="1" type="ORF">BdWA1_000935</name>
</gene>
<dbReference type="SUPFAM" id="SSF88697">
    <property type="entry name" value="PUA domain-like"/>
    <property type="match status" value="1"/>
</dbReference>
<reference evidence="1" key="1">
    <citation type="journal article" date="2023" name="Nat. Microbiol.">
        <title>Babesia duncani multi-omics identifies virulence factors and drug targets.</title>
        <authorList>
            <person name="Singh P."/>
            <person name="Lonardi S."/>
            <person name="Liang Q."/>
            <person name="Vydyam P."/>
            <person name="Khabirova E."/>
            <person name="Fang T."/>
            <person name="Gihaz S."/>
            <person name="Thekkiniath J."/>
            <person name="Munshi M."/>
            <person name="Abel S."/>
            <person name="Ciampossin L."/>
            <person name="Batugedara G."/>
            <person name="Gupta M."/>
            <person name="Lu X.M."/>
            <person name="Lenz T."/>
            <person name="Chakravarty S."/>
            <person name="Cornillot E."/>
            <person name="Hu Y."/>
            <person name="Ma W."/>
            <person name="Gonzalez L.M."/>
            <person name="Sanchez S."/>
            <person name="Estrada K."/>
            <person name="Sanchez-Flores A."/>
            <person name="Montero E."/>
            <person name="Harb O.S."/>
            <person name="Le Roch K.G."/>
            <person name="Mamoun C.B."/>
        </authorList>
    </citation>
    <scope>NUCLEOTIDE SEQUENCE</scope>
    <source>
        <strain evidence="1">WA1</strain>
    </source>
</reference>
<proteinExistence type="predicted"/>
<dbReference type="EMBL" id="JALLKP010000001">
    <property type="protein sequence ID" value="KAK2197932.1"/>
    <property type="molecule type" value="Genomic_DNA"/>
</dbReference>
<dbReference type="Proteomes" id="UP001214638">
    <property type="component" value="Unassembled WGS sequence"/>
</dbReference>